<keyword evidence="3" id="KW-0678">Repressor</keyword>
<dbReference type="InterPro" id="IPR035890">
    <property type="entry name" value="Anti-sigma-28_factor_FlgM_sf"/>
</dbReference>
<keyword evidence="4" id="KW-1005">Bacterial flagellum biogenesis</keyword>
<evidence type="ECO:0000256" key="1">
    <source>
        <dbReference type="ARBA" id="ARBA00005322"/>
    </source>
</evidence>
<gene>
    <name evidence="9" type="ORF">METZ01_LOCUS333662</name>
</gene>
<sequence length="109" mass="12110">MAPIDQKDKLNNINRLLSRQRLEKMRPEQSSDRTAGKDKSSAVIDDGYVQSSRGIEINAIKERVNQLPEVDMQKVERLKQQIAGGVYQVSSEILAENILAASVDGNQDG</sequence>
<proteinExistence type="inferred from homology"/>
<organism evidence="9">
    <name type="scientific">marine metagenome</name>
    <dbReference type="NCBI Taxonomy" id="408172"/>
    <lineage>
        <taxon>unclassified sequences</taxon>
        <taxon>metagenomes</taxon>
        <taxon>ecological metagenomes</taxon>
    </lineage>
</organism>
<feature type="compositionally biased region" description="Basic and acidic residues" evidence="7">
    <location>
        <begin position="20"/>
        <end position="40"/>
    </location>
</feature>
<keyword evidence="6" id="KW-0804">Transcription</keyword>
<dbReference type="AlphaFoldDB" id="A0A382Q783"/>
<accession>A0A382Q783</accession>
<dbReference type="GO" id="GO:0044781">
    <property type="term" value="P:bacterial-type flagellum organization"/>
    <property type="evidence" value="ECO:0007669"/>
    <property type="project" value="UniProtKB-KW"/>
</dbReference>
<dbReference type="GO" id="GO:0045892">
    <property type="term" value="P:negative regulation of DNA-templated transcription"/>
    <property type="evidence" value="ECO:0007669"/>
    <property type="project" value="InterPro"/>
</dbReference>
<feature type="region of interest" description="Disordered" evidence="7">
    <location>
        <begin position="13"/>
        <end position="45"/>
    </location>
</feature>
<name>A0A382Q783_9ZZZZ</name>
<keyword evidence="5" id="KW-0805">Transcription regulation</keyword>
<reference evidence="9" key="1">
    <citation type="submission" date="2018-05" db="EMBL/GenBank/DDBJ databases">
        <authorList>
            <person name="Lanie J.A."/>
            <person name="Ng W.-L."/>
            <person name="Kazmierczak K.M."/>
            <person name="Andrzejewski T.M."/>
            <person name="Davidsen T.M."/>
            <person name="Wayne K.J."/>
            <person name="Tettelin H."/>
            <person name="Glass J.I."/>
            <person name="Rusch D."/>
            <person name="Podicherti R."/>
            <person name="Tsui H.-C.T."/>
            <person name="Winkler M.E."/>
        </authorList>
    </citation>
    <scope>NUCLEOTIDE SEQUENCE</scope>
</reference>
<evidence type="ECO:0000256" key="7">
    <source>
        <dbReference type="SAM" id="MobiDB-lite"/>
    </source>
</evidence>
<evidence type="ECO:0000256" key="2">
    <source>
        <dbReference type="ARBA" id="ARBA00017823"/>
    </source>
</evidence>
<dbReference type="SUPFAM" id="SSF101498">
    <property type="entry name" value="Anti-sigma factor FlgM"/>
    <property type="match status" value="1"/>
</dbReference>
<evidence type="ECO:0000256" key="6">
    <source>
        <dbReference type="ARBA" id="ARBA00023163"/>
    </source>
</evidence>
<evidence type="ECO:0000259" key="8">
    <source>
        <dbReference type="Pfam" id="PF04316"/>
    </source>
</evidence>
<evidence type="ECO:0000313" key="9">
    <source>
        <dbReference type="EMBL" id="SVC80808.1"/>
    </source>
</evidence>
<protein>
    <recommendedName>
        <fullName evidence="2">Negative regulator of flagellin synthesis</fullName>
    </recommendedName>
</protein>
<dbReference type="Pfam" id="PF04316">
    <property type="entry name" value="FlgM"/>
    <property type="match status" value="1"/>
</dbReference>
<comment type="similarity">
    <text evidence="1">Belongs to the FlgM family.</text>
</comment>
<dbReference type="InterPro" id="IPR031316">
    <property type="entry name" value="FlgM_C"/>
</dbReference>
<evidence type="ECO:0000256" key="3">
    <source>
        <dbReference type="ARBA" id="ARBA00022491"/>
    </source>
</evidence>
<evidence type="ECO:0000256" key="4">
    <source>
        <dbReference type="ARBA" id="ARBA00022795"/>
    </source>
</evidence>
<evidence type="ECO:0000256" key="5">
    <source>
        <dbReference type="ARBA" id="ARBA00023015"/>
    </source>
</evidence>
<dbReference type="NCBIfam" id="TIGR03824">
    <property type="entry name" value="FlgM_jcvi"/>
    <property type="match status" value="1"/>
</dbReference>
<dbReference type="InterPro" id="IPR007412">
    <property type="entry name" value="FlgM"/>
</dbReference>
<feature type="domain" description="Anti-sigma-28 factor FlgM C-terminal" evidence="8">
    <location>
        <begin position="51"/>
        <end position="99"/>
    </location>
</feature>
<dbReference type="EMBL" id="UINC01112109">
    <property type="protein sequence ID" value="SVC80808.1"/>
    <property type="molecule type" value="Genomic_DNA"/>
</dbReference>